<dbReference type="Proteomes" id="UP000036893">
    <property type="component" value="Unassembled WGS sequence"/>
</dbReference>
<organism evidence="2 3">
    <name type="scientific">Aspergillus udagawae</name>
    <dbReference type="NCBI Taxonomy" id="91492"/>
    <lineage>
        <taxon>Eukaryota</taxon>
        <taxon>Fungi</taxon>
        <taxon>Dikarya</taxon>
        <taxon>Ascomycota</taxon>
        <taxon>Pezizomycotina</taxon>
        <taxon>Eurotiomycetes</taxon>
        <taxon>Eurotiomycetidae</taxon>
        <taxon>Eurotiales</taxon>
        <taxon>Aspergillaceae</taxon>
        <taxon>Aspergillus</taxon>
        <taxon>Aspergillus subgen. Fumigati</taxon>
    </lineage>
</organism>
<dbReference type="InterPro" id="IPR036259">
    <property type="entry name" value="MFS_trans_sf"/>
</dbReference>
<accession>A0A8E0QQA4</accession>
<feature type="transmembrane region" description="Helical" evidence="1">
    <location>
        <begin position="12"/>
        <end position="30"/>
    </location>
</feature>
<keyword evidence="1" id="KW-1133">Transmembrane helix</keyword>
<dbReference type="EMBL" id="BBXM02000002">
    <property type="protein sequence ID" value="GIC87469.1"/>
    <property type="molecule type" value="Genomic_DNA"/>
</dbReference>
<comment type="caution">
    <text evidence="2">The sequence shown here is derived from an EMBL/GenBank/DDBJ whole genome shotgun (WGS) entry which is preliminary data.</text>
</comment>
<protein>
    <submittedName>
        <fullName evidence="2">Uncharacterized protein</fullName>
    </submittedName>
</protein>
<reference evidence="2" key="2">
    <citation type="submission" date="2021-01" db="EMBL/GenBank/DDBJ databases">
        <title>Pan-genome distribution and transcriptional activeness of fungal secondary metabolism genes in Aspergillus section Fumigati.</title>
        <authorList>
            <person name="Takahashi H."/>
            <person name="Umemura M."/>
            <person name="Ninomiya A."/>
            <person name="Kusuya Y."/>
            <person name="Urayama S."/>
            <person name="Shimizu M."/>
            <person name="Watanabe A."/>
            <person name="Kamei K."/>
            <person name="Yaguchi T."/>
            <person name="Hagiwara D."/>
        </authorList>
    </citation>
    <scope>NUCLEOTIDE SEQUENCE</scope>
    <source>
        <strain evidence="2">IFM 46973</strain>
    </source>
</reference>
<dbReference type="Gene3D" id="1.20.1250.20">
    <property type="entry name" value="MFS general substrate transporter like domains"/>
    <property type="match status" value="1"/>
</dbReference>
<evidence type="ECO:0000313" key="2">
    <source>
        <dbReference type="EMBL" id="GIC87469.1"/>
    </source>
</evidence>
<dbReference type="AlphaFoldDB" id="A0A8E0QQA4"/>
<proteinExistence type="predicted"/>
<keyword evidence="1" id="KW-0812">Transmembrane</keyword>
<sequence>MFPFLTSFSQTFYVFGAAMFAYIPIIYCFFPETAGRTLEPIDFLFASKSPFVWDKEKEFTKLMAQFNAKIRKMETENGGYTGDEKRCEEFVEKV</sequence>
<dbReference type="GeneID" id="66991329"/>
<evidence type="ECO:0000256" key="1">
    <source>
        <dbReference type="SAM" id="Phobius"/>
    </source>
</evidence>
<reference evidence="2" key="1">
    <citation type="journal article" date="2015" name="Genome Announc.">
        <title>Draft Genome Sequence of the Pathogenic Filamentous Fungus Aspergillus udagawae Strain IFM 46973T.</title>
        <authorList>
            <person name="Kusuya Y."/>
            <person name="Takahashi-Nakaguchi A."/>
            <person name="Takahashi H."/>
            <person name="Yaguchi T."/>
        </authorList>
    </citation>
    <scope>NUCLEOTIDE SEQUENCE</scope>
    <source>
        <strain evidence="2">IFM 46973</strain>
    </source>
</reference>
<dbReference type="RefSeq" id="XP_043144735.1">
    <property type="nucleotide sequence ID" value="XM_043288800.1"/>
</dbReference>
<keyword evidence="1" id="KW-0472">Membrane</keyword>
<evidence type="ECO:0000313" key="3">
    <source>
        <dbReference type="Proteomes" id="UP000036893"/>
    </source>
</evidence>
<name>A0A8E0QQA4_9EURO</name>
<gene>
    <name evidence="2" type="ORF">Aud_003853</name>
</gene>